<evidence type="ECO:0000259" key="6">
    <source>
        <dbReference type="PROSITE" id="PS50600"/>
    </source>
</evidence>
<feature type="domain" description="Ubiquitin-like protease family profile" evidence="6">
    <location>
        <begin position="531"/>
        <end position="702"/>
    </location>
</feature>
<dbReference type="Pfam" id="PF00400">
    <property type="entry name" value="WD40"/>
    <property type="match status" value="2"/>
</dbReference>
<comment type="similarity">
    <text evidence="1">Belongs to the peptidase C48 family.</text>
</comment>
<dbReference type="InterPro" id="IPR001680">
    <property type="entry name" value="WD40_rpt"/>
</dbReference>
<reference evidence="7 8" key="2">
    <citation type="journal article" date="2017" name="Genome Biol.">
        <title>New reference genome sequences of hot pepper reveal the massive evolution of plant disease-resistance genes by retroduplication.</title>
        <authorList>
            <person name="Kim S."/>
            <person name="Park J."/>
            <person name="Yeom S.I."/>
            <person name="Kim Y.M."/>
            <person name="Seo E."/>
            <person name="Kim K.T."/>
            <person name="Kim M.S."/>
            <person name="Lee J.M."/>
            <person name="Cheong K."/>
            <person name="Shin H.S."/>
            <person name="Kim S.B."/>
            <person name="Han K."/>
            <person name="Lee J."/>
            <person name="Park M."/>
            <person name="Lee H.A."/>
            <person name="Lee H.Y."/>
            <person name="Lee Y."/>
            <person name="Oh S."/>
            <person name="Lee J.H."/>
            <person name="Choi E."/>
            <person name="Choi E."/>
            <person name="Lee S.E."/>
            <person name="Jeon J."/>
            <person name="Kim H."/>
            <person name="Choi G."/>
            <person name="Song H."/>
            <person name="Lee J."/>
            <person name="Lee S.C."/>
            <person name="Kwon J.K."/>
            <person name="Lee H.Y."/>
            <person name="Koo N."/>
            <person name="Hong Y."/>
            <person name="Kim R.W."/>
            <person name="Kang W.H."/>
            <person name="Huh J.H."/>
            <person name="Kang B.C."/>
            <person name="Yang T.J."/>
            <person name="Lee Y.H."/>
            <person name="Bennetzen J.L."/>
            <person name="Choi D."/>
        </authorList>
    </citation>
    <scope>NUCLEOTIDE SEQUENCE [LARGE SCALE GENOMIC DNA]</scope>
    <source>
        <strain evidence="8">cv. CM334</strain>
    </source>
</reference>
<dbReference type="Gramene" id="PHT92901">
    <property type="protein sequence ID" value="PHT92901"/>
    <property type="gene ID" value="T459_00783"/>
</dbReference>
<evidence type="ECO:0000313" key="8">
    <source>
        <dbReference type="Proteomes" id="UP000222542"/>
    </source>
</evidence>
<feature type="region of interest" description="Disordered" evidence="5">
    <location>
        <begin position="377"/>
        <end position="411"/>
    </location>
</feature>
<dbReference type="InterPro" id="IPR015943">
    <property type="entry name" value="WD40/YVTN_repeat-like_dom_sf"/>
</dbReference>
<dbReference type="GO" id="GO:0008234">
    <property type="term" value="F:cysteine-type peptidase activity"/>
    <property type="evidence" value="ECO:0007669"/>
    <property type="project" value="InterPro"/>
</dbReference>
<proteinExistence type="inferred from homology"/>
<feature type="compositionally biased region" description="Low complexity" evidence="5">
    <location>
        <begin position="377"/>
        <end position="392"/>
    </location>
</feature>
<organism evidence="7 8">
    <name type="scientific">Capsicum annuum</name>
    <name type="common">Capsicum pepper</name>
    <dbReference type="NCBI Taxonomy" id="4072"/>
    <lineage>
        <taxon>Eukaryota</taxon>
        <taxon>Viridiplantae</taxon>
        <taxon>Streptophyta</taxon>
        <taxon>Embryophyta</taxon>
        <taxon>Tracheophyta</taxon>
        <taxon>Spermatophyta</taxon>
        <taxon>Magnoliopsida</taxon>
        <taxon>eudicotyledons</taxon>
        <taxon>Gunneridae</taxon>
        <taxon>Pentapetalae</taxon>
        <taxon>asterids</taxon>
        <taxon>lamiids</taxon>
        <taxon>Solanales</taxon>
        <taxon>Solanaceae</taxon>
        <taxon>Solanoideae</taxon>
        <taxon>Capsiceae</taxon>
        <taxon>Capsicum</taxon>
    </lineage>
</organism>
<dbReference type="Gene3D" id="3.40.395.10">
    <property type="entry name" value="Adenoviral Proteinase, Chain A"/>
    <property type="match status" value="1"/>
</dbReference>
<dbReference type="AlphaFoldDB" id="A0A2G3AF75"/>
<comment type="caution">
    <text evidence="7">The sequence shown here is derived from an EMBL/GenBank/DDBJ whole genome shotgun (WGS) entry which is preliminary data.</text>
</comment>
<dbReference type="PROSITE" id="PS50600">
    <property type="entry name" value="ULP_PROTEASE"/>
    <property type="match status" value="1"/>
</dbReference>
<dbReference type="Gene3D" id="2.130.10.10">
    <property type="entry name" value="YVTN repeat-like/Quinoprotein amine dehydrogenase"/>
    <property type="match status" value="1"/>
</dbReference>
<name>A0A2G3AF75_CAPAN</name>
<evidence type="ECO:0000256" key="3">
    <source>
        <dbReference type="ARBA" id="ARBA00022801"/>
    </source>
</evidence>
<dbReference type="Pfam" id="PF02902">
    <property type="entry name" value="Peptidase_C48"/>
    <property type="match status" value="1"/>
</dbReference>
<keyword evidence="2" id="KW-0645">Protease</keyword>
<dbReference type="InterPro" id="IPR038765">
    <property type="entry name" value="Papain-like_cys_pep_sf"/>
</dbReference>
<feature type="repeat" description="WD" evidence="4">
    <location>
        <begin position="62"/>
        <end position="77"/>
    </location>
</feature>
<dbReference type="STRING" id="4072.A0A2G3AF75"/>
<dbReference type="SUPFAM" id="SSF54001">
    <property type="entry name" value="Cysteine proteinases"/>
    <property type="match status" value="1"/>
</dbReference>
<evidence type="ECO:0000256" key="2">
    <source>
        <dbReference type="ARBA" id="ARBA00022670"/>
    </source>
</evidence>
<gene>
    <name evidence="7" type="ORF">T459_00783</name>
</gene>
<dbReference type="GO" id="GO:0006508">
    <property type="term" value="P:proteolysis"/>
    <property type="evidence" value="ECO:0007669"/>
    <property type="project" value="UniProtKB-KW"/>
</dbReference>
<dbReference type="InterPro" id="IPR003653">
    <property type="entry name" value="Peptidase_C48_C"/>
</dbReference>
<reference evidence="7 8" key="1">
    <citation type="journal article" date="2014" name="Nat. Genet.">
        <title>Genome sequence of the hot pepper provides insights into the evolution of pungency in Capsicum species.</title>
        <authorList>
            <person name="Kim S."/>
            <person name="Park M."/>
            <person name="Yeom S.I."/>
            <person name="Kim Y.M."/>
            <person name="Lee J.M."/>
            <person name="Lee H.A."/>
            <person name="Seo E."/>
            <person name="Choi J."/>
            <person name="Cheong K."/>
            <person name="Kim K.T."/>
            <person name="Jung K."/>
            <person name="Lee G.W."/>
            <person name="Oh S.K."/>
            <person name="Bae C."/>
            <person name="Kim S.B."/>
            <person name="Lee H.Y."/>
            <person name="Kim S.Y."/>
            <person name="Kim M.S."/>
            <person name="Kang B.C."/>
            <person name="Jo Y.D."/>
            <person name="Yang H.B."/>
            <person name="Jeong H.J."/>
            <person name="Kang W.H."/>
            <person name="Kwon J.K."/>
            <person name="Shin C."/>
            <person name="Lim J.Y."/>
            <person name="Park J.H."/>
            <person name="Huh J.H."/>
            <person name="Kim J.S."/>
            <person name="Kim B.D."/>
            <person name="Cohen O."/>
            <person name="Paran I."/>
            <person name="Suh M.C."/>
            <person name="Lee S.B."/>
            <person name="Kim Y.K."/>
            <person name="Shin Y."/>
            <person name="Noh S.J."/>
            <person name="Park J."/>
            <person name="Seo Y.S."/>
            <person name="Kwon S.Y."/>
            <person name="Kim H.A."/>
            <person name="Park J.M."/>
            <person name="Kim H.J."/>
            <person name="Choi S.B."/>
            <person name="Bosland P.W."/>
            <person name="Reeves G."/>
            <person name="Jo S.H."/>
            <person name="Lee B.W."/>
            <person name="Cho H.T."/>
            <person name="Choi H.S."/>
            <person name="Lee M.S."/>
            <person name="Yu Y."/>
            <person name="Do Choi Y."/>
            <person name="Park B.S."/>
            <person name="van Deynze A."/>
            <person name="Ashrafi H."/>
            <person name="Hill T."/>
            <person name="Kim W.T."/>
            <person name="Pai H.S."/>
            <person name="Ahn H.K."/>
            <person name="Yeam I."/>
            <person name="Giovannoni J.J."/>
            <person name="Rose J.K."/>
            <person name="Sorensen I."/>
            <person name="Lee S.J."/>
            <person name="Kim R.W."/>
            <person name="Choi I.Y."/>
            <person name="Choi B.S."/>
            <person name="Lim J.S."/>
            <person name="Lee Y.H."/>
            <person name="Choi D."/>
        </authorList>
    </citation>
    <scope>NUCLEOTIDE SEQUENCE [LARGE SCALE GENOMIC DNA]</scope>
    <source>
        <strain evidence="8">cv. CM334</strain>
    </source>
</reference>
<evidence type="ECO:0000256" key="1">
    <source>
        <dbReference type="ARBA" id="ARBA00005234"/>
    </source>
</evidence>
<dbReference type="SUPFAM" id="SSF50978">
    <property type="entry name" value="WD40 repeat-like"/>
    <property type="match status" value="1"/>
</dbReference>
<dbReference type="EMBL" id="AYRZ02000001">
    <property type="protein sequence ID" value="PHT92901.1"/>
    <property type="molecule type" value="Genomic_DNA"/>
</dbReference>
<dbReference type="SMART" id="SM00320">
    <property type="entry name" value="WD40"/>
    <property type="match status" value="2"/>
</dbReference>
<accession>A0A2G3AF75</accession>
<protein>
    <recommendedName>
        <fullName evidence="6">Ubiquitin-like protease family profile domain-containing protein</fullName>
    </recommendedName>
</protein>
<keyword evidence="4" id="KW-0853">WD repeat</keyword>
<evidence type="ECO:0000313" key="7">
    <source>
        <dbReference type="EMBL" id="PHT92901.1"/>
    </source>
</evidence>
<keyword evidence="8" id="KW-1185">Reference proteome</keyword>
<dbReference type="PROSITE" id="PS50082">
    <property type="entry name" value="WD_REPEATS_2"/>
    <property type="match status" value="1"/>
</dbReference>
<keyword evidence="3" id="KW-0378">Hydrolase</keyword>
<dbReference type="Proteomes" id="UP000222542">
    <property type="component" value="Unassembled WGS sequence"/>
</dbReference>
<sequence length="702" mass="79804">MHNRETEILILRLSSLRRWRKGQEVEVLEAHKAAIQAIIKFPSGELVTDTVRGLAAMPGLGVLSASHDGSIRLWELSGQVLLEMVGHTAIVYSVDAHASGLIVSGSEGRFAKIWKGIKLSIELGVLFSYTFCYQFRLVKTGLMMAYHVLFLMEFNMIMCLMIDIGDGEPVRKLPYNRSGCAYTLVNLQSQLHQQLNLLLSMSPRLDFVIVKNGSYEQFPWGKSSFEKLIVTWRQDFLVEKQLYSMGGMSHVLNVWMYECCSEVDSAIAERVGNVIPRIFNWKVVGIKVKYEKFMGGIFSKFVYNNIRPTHEKVQSLDLQMIEGFELNDDEYGFSPETVAGRSGLLSDASASQHTKRRRTVRFDFTIIKEQVYQKTPSSVSTKTVSTQKTPSSDLKHVHAEKTTPSSSSKLVCHDNSNETWDEMKLFFQSYVDTKFNFLHDLMVKQHQESNEKMDKQHAELIQMLKHNNQINEKDVEGCCEDITTVRLGALVKFVVNQNSANPNVGTPSTVHINKDQMGVEGISVDIGPATLKSLVTVVKNLKPDSANVGTSTMQHIDVIFYYLRKKSKLRNDQDYRFTTTNCFFKNYIVETHSNYYEDDTNTVITTQQDYAQSVDVVLNEDATTNIIKGYCMSSGLPWHQVDEVYVPINCNNKFHWVLAAIVLKDRRICVYDSLSSLRNMKSINEINKLVAMLPTYLYDKLG</sequence>
<evidence type="ECO:0000256" key="5">
    <source>
        <dbReference type="SAM" id="MobiDB-lite"/>
    </source>
</evidence>
<dbReference type="PANTHER" id="PTHR48302">
    <property type="entry name" value="ULP1 PROTEASE FAMILY, C-TERMINAL CATALYTIC DOMAIN CONTAINING PROTEIN"/>
    <property type="match status" value="1"/>
</dbReference>
<evidence type="ECO:0000256" key="4">
    <source>
        <dbReference type="PROSITE-ProRule" id="PRU00221"/>
    </source>
</evidence>
<dbReference type="PANTHER" id="PTHR48302:SF2">
    <property type="entry name" value="DUF1985 DOMAIN-CONTAINING PROTEIN"/>
    <property type="match status" value="1"/>
</dbReference>
<dbReference type="InterPro" id="IPR036322">
    <property type="entry name" value="WD40_repeat_dom_sf"/>
</dbReference>